<dbReference type="InterPro" id="IPR033123">
    <property type="entry name" value="GH11_dom"/>
</dbReference>
<dbReference type="UniPathway" id="UPA00114"/>
<dbReference type="FunFam" id="2.60.120.180:FF:000001">
    <property type="entry name" value="Endo-1,4-beta-xylanase"/>
    <property type="match status" value="1"/>
</dbReference>
<keyword evidence="16" id="KW-1185">Reference proteome</keyword>
<dbReference type="AlphaFoldDB" id="A0A8H7TKU1"/>
<gene>
    <name evidence="15" type="ORF">IFR04_005803</name>
</gene>
<evidence type="ECO:0000256" key="2">
    <source>
        <dbReference type="ARBA" id="ARBA00004851"/>
    </source>
</evidence>
<dbReference type="PROSITE" id="PS00776">
    <property type="entry name" value="GH11_1"/>
    <property type="match status" value="1"/>
</dbReference>
<accession>A0A8H7TKU1</accession>
<comment type="caution">
    <text evidence="15">The sequence shown here is derived from an EMBL/GenBank/DDBJ whole genome shotgun (WGS) entry which is preliminary data.</text>
</comment>
<evidence type="ECO:0000256" key="6">
    <source>
        <dbReference type="ARBA" id="ARBA00022801"/>
    </source>
</evidence>
<keyword evidence="8 10" id="KW-0326">Glycosidase</keyword>
<dbReference type="EC" id="3.2.1.8" evidence="4 10"/>
<dbReference type="PANTHER" id="PTHR46828:SF2">
    <property type="entry name" value="ENDO-1,4-BETA-XYLANASE A-RELATED"/>
    <property type="match status" value="1"/>
</dbReference>
<feature type="chain" id="PRO_5034463219" description="Endo-1,4-beta-xylanase" evidence="13">
    <location>
        <begin position="20"/>
        <end position="392"/>
    </location>
</feature>
<comment type="catalytic activity">
    <reaction evidence="1 10 11">
        <text>Endohydrolysis of (1-&gt;4)-beta-D-xylosidic linkages in xylans.</text>
        <dbReference type="EC" id="3.2.1.8"/>
    </reaction>
</comment>
<dbReference type="GO" id="GO:0031176">
    <property type="term" value="F:endo-1,4-beta-xylanase activity"/>
    <property type="evidence" value="ECO:0007669"/>
    <property type="project" value="UniProtKB-UniRule"/>
</dbReference>
<comment type="pathway">
    <text evidence="2 10 11">Glycan degradation; xylan degradation.</text>
</comment>
<feature type="region of interest" description="Disordered" evidence="12">
    <location>
        <begin position="231"/>
        <end position="289"/>
    </location>
</feature>
<evidence type="ECO:0000313" key="16">
    <source>
        <dbReference type="Proteomes" id="UP000664132"/>
    </source>
</evidence>
<comment type="similarity">
    <text evidence="3 10 11">Belongs to the glycosyl hydrolase 11 (cellulase G) family.</text>
</comment>
<dbReference type="InterPro" id="IPR013320">
    <property type="entry name" value="ConA-like_dom_sf"/>
</dbReference>
<evidence type="ECO:0000256" key="1">
    <source>
        <dbReference type="ARBA" id="ARBA00000681"/>
    </source>
</evidence>
<dbReference type="PRINTS" id="PR00911">
    <property type="entry name" value="GLHYDRLASE11"/>
</dbReference>
<keyword evidence="13" id="KW-0732">Signal</keyword>
<keyword evidence="6 10" id="KW-0378">Hydrolase</keyword>
<keyword evidence="7 10" id="KW-0119">Carbohydrate metabolism</keyword>
<keyword evidence="9 10" id="KW-0624">Polysaccharide degradation</keyword>
<evidence type="ECO:0000256" key="8">
    <source>
        <dbReference type="ARBA" id="ARBA00023295"/>
    </source>
</evidence>
<dbReference type="OrthoDB" id="2115822at2759"/>
<evidence type="ECO:0000313" key="15">
    <source>
        <dbReference type="EMBL" id="KAG4421040.1"/>
    </source>
</evidence>
<name>A0A8H7TKU1_9HELO</name>
<sequence>MLLLSTITFAVSPISAVFAAPSQDLPNFSELIHRDTPQGTGTNNGFFYSCWSDGGSFSYNNLEGGRYSVKWSSGSGNLVVGKGWNPGGPKTVVYNGTWTCPGNGYLSLYGWTTNPLVEYYIVETYGTYNPSSAASKKGSVTSDGSTYDILQTTRTNQPSIKGTATFQQYWSVRQSKRVGGTVTVGNHFDAWAKLGMKLGAHDYMIIATEGYHSTGSADITVGEKNPYLNKTAKIPSENAPSTPANRRRNALECPGAPRKPDSRFPRSSSSKVTKAKSSNKSPAVPTSSLSAGLAALQISDLRGHHDGYLKYLEGKEAKARWIARKREEESLRPKQESAFSQASTANPRNLRCMLHPEKTSTAKRDEKKEEAPLDGSNFFGFALCMQDGRRCG</sequence>
<evidence type="ECO:0000256" key="5">
    <source>
        <dbReference type="ARBA" id="ARBA00022651"/>
    </source>
</evidence>
<dbReference type="Proteomes" id="UP000664132">
    <property type="component" value="Unassembled WGS sequence"/>
</dbReference>
<proteinExistence type="inferred from homology"/>
<feature type="domain" description="GH11" evidence="14">
    <location>
        <begin position="34"/>
        <end position="222"/>
    </location>
</feature>
<dbReference type="Gene3D" id="2.60.120.180">
    <property type="match status" value="1"/>
</dbReference>
<evidence type="ECO:0000256" key="13">
    <source>
        <dbReference type="SAM" id="SignalP"/>
    </source>
</evidence>
<dbReference type="PROSITE" id="PS51761">
    <property type="entry name" value="GH11_3"/>
    <property type="match status" value="1"/>
</dbReference>
<feature type="active site" description="Nucleophile" evidence="10">
    <location>
        <position position="118"/>
    </location>
</feature>
<evidence type="ECO:0000259" key="14">
    <source>
        <dbReference type="PROSITE" id="PS51761"/>
    </source>
</evidence>
<dbReference type="SUPFAM" id="SSF49899">
    <property type="entry name" value="Concanavalin A-like lectins/glucanases"/>
    <property type="match status" value="1"/>
</dbReference>
<feature type="active site" description="Proton donor" evidence="10">
    <location>
        <position position="209"/>
    </location>
</feature>
<dbReference type="GO" id="GO:0045493">
    <property type="term" value="P:xylan catabolic process"/>
    <property type="evidence" value="ECO:0007669"/>
    <property type="project" value="UniProtKB-UniRule"/>
</dbReference>
<dbReference type="EMBL" id="JAFJYH010000072">
    <property type="protein sequence ID" value="KAG4421040.1"/>
    <property type="molecule type" value="Genomic_DNA"/>
</dbReference>
<dbReference type="Pfam" id="PF00457">
    <property type="entry name" value="Glyco_hydro_11"/>
    <property type="match status" value="1"/>
</dbReference>
<evidence type="ECO:0000256" key="3">
    <source>
        <dbReference type="ARBA" id="ARBA00007792"/>
    </source>
</evidence>
<feature type="compositionally biased region" description="Low complexity" evidence="12">
    <location>
        <begin position="267"/>
        <end position="281"/>
    </location>
</feature>
<keyword evidence="5 10" id="KW-0858">Xylan degradation</keyword>
<evidence type="ECO:0000256" key="9">
    <source>
        <dbReference type="ARBA" id="ARBA00023326"/>
    </source>
</evidence>
<dbReference type="InterPro" id="IPR018208">
    <property type="entry name" value="GH11_AS_1"/>
</dbReference>
<evidence type="ECO:0000256" key="7">
    <source>
        <dbReference type="ARBA" id="ARBA00023277"/>
    </source>
</evidence>
<evidence type="ECO:0000256" key="4">
    <source>
        <dbReference type="ARBA" id="ARBA00012590"/>
    </source>
</evidence>
<dbReference type="InterPro" id="IPR013319">
    <property type="entry name" value="GH11/12"/>
</dbReference>
<organism evidence="15 16">
    <name type="scientific">Cadophora malorum</name>
    <dbReference type="NCBI Taxonomy" id="108018"/>
    <lineage>
        <taxon>Eukaryota</taxon>
        <taxon>Fungi</taxon>
        <taxon>Dikarya</taxon>
        <taxon>Ascomycota</taxon>
        <taxon>Pezizomycotina</taxon>
        <taxon>Leotiomycetes</taxon>
        <taxon>Helotiales</taxon>
        <taxon>Ploettnerulaceae</taxon>
        <taxon>Cadophora</taxon>
    </lineage>
</organism>
<dbReference type="InterPro" id="IPR001137">
    <property type="entry name" value="Glyco_hydro_11"/>
</dbReference>
<protein>
    <recommendedName>
        <fullName evidence="4 10">Endo-1,4-beta-xylanase</fullName>
        <ecNumber evidence="4 10">3.2.1.8</ecNumber>
    </recommendedName>
</protein>
<feature type="signal peptide" evidence="13">
    <location>
        <begin position="1"/>
        <end position="19"/>
    </location>
</feature>
<evidence type="ECO:0000256" key="10">
    <source>
        <dbReference type="PROSITE-ProRule" id="PRU01097"/>
    </source>
</evidence>
<reference evidence="15" key="1">
    <citation type="submission" date="2021-02" db="EMBL/GenBank/DDBJ databases">
        <title>Genome sequence Cadophora malorum strain M34.</title>
        <authorList>
            <person name="Stefanovic E."/>
            <person name="Vu D."/>
            <person name="Scully C."/>
            <person name="Dijksterhuis J."/>
            <person name="Roader J."/>
            <person name="Houbraken J."/>
        </authorList>
    </citation>
    <scope>NUCLEOTIDE SEQUENCE</scope>
    <source>
        <strain evidence="15">M34</strain>
    </source>
</reference>
<dbReference type="PANTHER" id="PTHR46828">
    <property type="entry name" value="ENDO-1,4-BETA-XYLANASE A-RELATED"/>
    <property type="match status" value="1"/>
</dbReference>
<evidence type="ECO:0000256" key="12">
    <source>
        <dbReference type="SAM" id="MobiDB-lite"/>
    </source>
</evidence>
<evidence type="ECO:0000256" key="11">
    <source>
        <dbReference type="RuleBase" id="RU362015"/>
    </source>
</evidence>